<accession>A0A421AYF0</accession>
<dbReference type="EMBL" id="RCDD01000005">
    <property type="protein sequence ID" value="RLK54821.1"/>
    <property type="molecule type" value="Genomic_DNA"/>
</dbReference>
<name>A0A421AYF0_9PSEU</name>
<dbReference type="RefSeq" id="WP_121393483.1">
    <property type="nucleotide sequence ID" value="NZ_RCDD01000005.1"/>
</dbReference>
<evidence type="ECO:0000256" key="1">
    <source>
        <dbReference type="SAM" id="MobiDB-lite"/>
    </source>
</evidence>
<evidence type="ECO:0000313" key="3">
    <source>
        <dbReference type="Proteomes" id="UP000282454"/>
    </source>
</evidence>
<protein>
    <submittedName>
        <fullName evidence="2">Uncharacterized protein</fullName>
    </submittedName>
</protein>
<proteinExistence type="predicted"/>
<dbReference type="AlphaFoldDB" id="A0A421AYF0"/>
<reference evidence="2 3" key="1">
    <citation type="submission" date="2018-10" db="EMBL/GenBank/DDBJ databases">
        <title>Genomic Encyclopedia of Archaeal and Bacterial Type Strains, Phase II (KMG-II): from individual species to whole genera.</title>
        <authorList>
            <person name="Goeker M."/>
        </authorList>
    </citation>
    <scope>NUCLEOTIDE SEQUENCE [LARGE SCALE GENOMIC DNA]</scope>
    <source>
        <strain evidence="2 3">DSM 45657</strain>
    </source>
</reference>
<dbReference type="Proteomes" id="UP000282454">
    <property type="component" value="Unassembled WGS sequence"/>
</dbReference>
<evidence type="ECO:0000313" key="2">
    <source>
        <dbReference type="EMBL" id="RLK54821.1"/>
    </source>
</evidence>
<gene>
    <name evidence="2" type="ORF">CLV68_5209</name>
</gene>
<feature type="region of interest" description="Disordered" evidence="1">
    <location>
        <begin position="95"/>
        <end position="115"/>
    </location>
</feature>
<comment type="caution">
    <text evidence="2">The sequence shown here is derived from an EMBL/GenBank/DDBJ whole genome shotgun (WGS) entry which is preliminary data.</text>
</comment>
<sequence>MPAPGSLGLDQLADKVGGATLYADLRRYYGIDLADLWHGTLTPRRVLWLIEHLPEDSATVAALRGGPQHRAWTTAAHLLATVADAVQLGTWTTIAAHARRRPTPPKPLPRPSLPRRQAARVVTVAEIAARQQNGTA</sequence>
<dbReference type="OrthoDB" id="4764451at2"/>
<keyword evidence="3" id="KW-1185">Reference proteome</keyword>
<organism evidence="2 3">
    <name type="scientific">Actinokineospora cianjurensis</name>
    <dbReference type="NCBI Taxonomy" id="585224"/>
    <lineage>
        <taxon>Bacteria</taxon>
        <taxon>Bacillati</taxon>
        <taxon>Actinomycetota</taxon>
        <taxon>Actinomycetes</taxon>
        <taxon>Pseudonocardiales</taxon>
        <taxon>Pseudonocardiaceae</taxon>
        <taxon>Actinokineospora</taxon>
    </lineage>
</organism>